<dbReference type="InterPro" id="IPR011006">
    <property type="entry name" value="CheY-like_superfamily"/>
</dbReference>
<comment type="caution">
    <text evidence="6">The sequence shown here is derived from an EMBL/GenBank/DDBJ whole genome shotgun (WGS) entry which is preliminary data.</text>
</comment>
<keyword evidence="3" id="KW-0805">Transcription regulation</keyword>
<dbReference type="Pfam" id="PF01590">
    <property type="entry name" value="GAF"/>
    <property type="match status" value="1"/>
</dbReference>
<keyword evidence="2" id="KW-0418">Kinase</keyword>
<dbReference type="InterPro" id="IPR012074">
    <property type="entry name" value="GAF_ANTAR"/>
</dbReference>
<accession>A0ABP9PUC7</accession>
<sequence length="245" mass="27106">MPEDLLTLSQELVEITRLVEGDDLEGALRRYVERVARTVPGCDHAMITVTGEDGIETVASVTGPDIPEDWGEPKSLPSPIDDVLQYREPRRLDDTRVDDRWPEFIAAATRAGYLSALSLPLAAATEPAAALTLLSREPRQFVDTSYDLVMVFVLHAGVMFDNVSLYNDSQSMVRHLRGALVTRSTIGQAQGLLMRHRSLNAKAAFDELRIASQRRNTKLRELAGALVEAHNQKSLPDALREFGLS</sequence>
<dbReference type="PIRSF" id="PIRSF036625">
    <property type="entry name" value="GAF_ANTAR"/>
    <property type="match status" value="1"/>
</dbReference>
<dbReference type="InterPro" id="IPR005561">
    <property type="entry name" value="ANTAR"/>
</dbReference>
<evidence type="ECO:0000256" key="3">
    <source>
        <dbReference type="ARBA" id="ARBA00023015"/>
    </source>
</evidence>
<dbReference type="InterPro" id="IPR003018">
    <property type="entry name" value="GAF"/>
</dbReference>
<dbReference type="PROSITE" id="PS50921">
    <property type="entry name" value="ANTAR"/>
    <property type="match status" value="1"/>
</dbReference>
<keyword evidence="7" id="KW-1185">Reference proteome</keyword>
<name>A0ABP9PUC7_9PSEU</name>
<dbReference type="SUPFAM" id="SSF52172">
    <property type="entry name" value="CheY-like"/>
    <property type="match status" value="1"/>
</dbReference>
<dbReference type="SUPFAM" id="SSF55781">
    <property type="entry name" value="GAF domain-like"/>
    <property type="match status" value="1"/>
</dbReference>
<feature type="domain" description="ANTAR" evidence="5">
    <location>
        <begin position="166"/>
        <end position="227"/>
    </location>
</feature>
<evidence type="ECO:0000313" key="6">
    <source>
        <dbReference type="EMBL" id="GAA5152269.1"/>
    </source>
</evidence>
<proteinExistence type="predicted"/>
<evidence type="ECO:0000313" key="7">
    <source>
        <dbReference type="Proteomes" id="UP001428817"/>
    </source>
</evidence>
<dbReference type="RefSeq" id="WP_185066501.1">
    <property type="nucleotide sequence ID" value="NZ_BAABJP010000007.1"/>
</dbReference>
<dbReference type="SMART" id="SM00065">
    <property type="entry name" value="GAF"/>
    <property type="match status" value="1"/>
</dbReference>
<evidence type="ECO:0000259" key="5">
    <source>
        <dbReference type="PROSITE" id="PS50921"/>
    </source>
</evidence>
<dbReference type="Proteomes" id="UP001428817">
    <property type="component" value="Unassembled WGS sequence"/>
</dbReference>
<reference evidence="7" key="1">
    <citation type="journal article" date="2019" name="Int. J. Syst. Evol. Microbiol.">
        <title>The Global Catalogue of Microorganisms (GCM) 10K type strain sequencing project: providing services to taxonomists for standard genome sequencing and annotation.</title>
        <authorList>
            <consortium name="The Broad Institute Genomics Platform"/>
            <consortium name="The Broad Institute Genome Sequencing Center for Infectious Disease"/>
            <person name="Wu L."/>
            <person name="Ma J."/>
        </authorList>
    </citation>
    <scope>NUCLEOTIDE SEQUENCE [LARGE SCALE GENOMIC DNA]</scope>
    <source>
        <strain evidence="7">JCM 18303</strain>
    </source>
</reference>
<keyword evidence="1" id="KW-0808">Transferase</keyword>
<dbReference type="Pfam" id="PF03861">
    <property type="entry name" value="ANTAR"/>
    <property type="match status" value="1"/>
</dbReference>
<dbReference type="InterPro" id="IPR036388">
    <property type="entry name" value="WH-like_DNA-bd_sf"/>
</dbReference>
<dbReference type="Gene3D" id="1.10.10.10">
    <property type="entry name" value="Winged helix-like DNA-binding domain superfamily/Winged helix DNA-binding domain"/>
    <property type="match status" value="1"/>
</dbReference>
<dbReference type="InterPro" id="IPR029016">
    <property type="entry name" value="GAF-like_dom_sf"/>
</dbReference>
<keyword evidence="4" id="KW-0804">Transcription</keyword>
<dbReference type="Gene3D" id="3.30.450.40">
    <property type="match status" value="1"/>
</dbReference>
<dbReference type="EMBL" id="BAABJP010000007">
    <property type="protein sequence ID" value="GAA5152269.1"/>
    <property type="molecule type" value="Genomic_DNA"/>
</dbReference>
<evidence type="ECO:0000256" key="4">
    <source>
        <dbReference type="ARBA" id="ARBA00023163"/>
    </source>
</evidence>
<organism evidence="6 7">
    <name type="scientific">Pseudonocardia eucalypti</name>
    <dbReference type="NCBI Taxonomy" id="648755"/>
    <lineage>
        <taxon>Bacteria</taxon>
        <taxon>Bacillati</taxon>
        <taxon>Actinomycetota</taxon>
        <taxon>Actinomycetes</taxon>
        <taxon>Pseudonocardiales</taxon>
        <taxon>Pseudonocardiaceae</taxon>
        <taxon>Pseudonocardia</taxon>
    </lineage>
</organism>
<gene>
    <name evidence="6" type="ORF">GCM10023321_20670</name>
</gene>
<dbReference type="SMART" id="SM01012">
    <property type="entry name" value="ANTAR"/>
    <property type="match status" value="1"/>
</dbReference>
<evidence type="ECO:0000256" key="2">
    <source>
        <dbReference type="ARBA" id="ARBA00022777"/>
    </source>
</evidence>
<protein>
    <submittedName>
        <fullName evidence="6">GAF and ANTAR domain-containing protein</fullName>
    </submittedName>
</protein>
<evidence type="ECO:0000256" key="1">
    <source>
        <dbReference type="ARBA" id="ARBA00022679"/>
    </source>
</evidence>